<sequence>MNYAVGAHRPPRTAMTYRFDRKTAPFLTVFERTQVIAERTRLLDAGKPPLVDPEGEMDTLAIATKELKAGKLSNMCVGRAAPGGGPPEAWVVTDLINLFDDRREK</sequence>
<accession>A0A481YUY4</accession>
<dbReference type="PANTHER" id="PTHR47227:SF5">
    <property type="entry name" value="DNA-DIRECTED RNA POLYMERASES I, II, AND III SUBUNIT RPABC2"/>
    <property type="match status" value="1"/>
</dbReference>
<dbReference type="SUPFAM" id="SSF63562">
    <property type="entry name" value="RPB6/omega subunit-like"/>
    <property type="match status" value="1"/>
</dbReference>
<dbReference type="GO" id="GO:0003677">
    <property type="term" value="F:DNA binding"/>
    <property type="evidence" value="ECO:0007669"/>
    <property type="project" value="InterPro"/>
</dbReference>
<dbReference type="InterPro" id="IPR006110">
    <property type="entry name" value="Pol_omega/Rpo6/RPB6"/>
</dbReference>
<dbReference type="GO" id="GO:0006366">
    <property type="term" value="P:transcription by RNA polymerase II"/>
    <property type="evidence" value="ECO:0007669"/>
    <property type="project" value="TreeGrafter"/>
</dbReference>
<keyword evidence="1" id="KW-0240">DNA-directed RNA polymerase</keyword>
<evidence type="ECO:0000313" key="3">
    <source>
        <dbReference type="EMBL" id="QBK86707.1"/>
    </source>
</evidence>
<keyword evidence="2" id="KW-0804">Transcription</keyword>
<dbReference type="EMBL" id="MK500335">
    <property type="protein sequence ID" value="QBK86707.1"/>
    <property type="molecule type" value="Genomic_DNA"/>
</dbReference>
<organism evidence="3">
    <name type="scientific">Marseillevirus LCMAC103</name>
    <dbReference type="NCBI Taxonomy" id="2506604"/>
    <lineage>
        <taxon>Viruses</taxon>
        <taxon>Varidnaviria</taxon>
        <taxon>Bamfordvirae</taxon>
        <taxon>Nucleocytoviricota</taxon>
        <taxon>Megaviricetes</taxon>
        <taxon>Pimascovirales</taxon>
        <taxon>Pimascovirales incertae sedis</taxon>
        <taxon>Marseilleviridae</taxon>
    </lineage>
</organism>
<reference evidence="3" key="1">
    <citation type="journal article" date="2019" name="MBio">
        <title>Virus Genomes from Deep Sea Sediments Expand the Ocean Megavirome and Support Independent Origins of Viral Gigantism.</title>
        <authorList>
            <person name="Backstrom D."/>
            <person name="Yutin N."/>
            <person name="Jorgensen S.L."/>
            <person name="Dharamshi J."/>
            <person name="Homa F."/>
            <person name="Zaremba-Niedwiedzka K."/>
            <person name="Spang A."/>
            <person name="Wolf Y.I."/>
            <person name="Koonin E.V."/>
            <person name="Ettema T.J."/>
        </authorList>
    </citation>
    <scope>NUCLEOTIDE SEQUENCE</scope>
</reference>
<dbReference type="InterPro" id="IPR036161">
    <property type="entry name" value="RPB6/omega-like_sf"/>
</dbReference>
<name>A0A481YUY4_9VIRU</name>
<dbReference type="Gene3D" id="3.90.940.10">
    <property type="match status" value="1"/>
</dbReference>
<dbReference type="PANTHER" id="PTHR47227">
    <property type="entry name" value="DNA-DIRECTED RNA POLYMERASE SUBUNIT K"/>
    <property type="match status" value="1"/>
</dbReference>
<dbReference type="GO" id="GO:0000428">
    <property type="term" value="C:DNA-directed RNA polymerase complex"/>
    <property type="evidence" value="ECO:0007669"/>
    <property type="project" value="UniProtKB-KW"/>
</dbReference>
<evidence type="ECO:0000256" key="2">
    <source>
        <dbReference type="ARBA" id="ARBA00023163"/>
    </source>
</evidence>
<dbReference type="GO" id="GO:0003899">
    <property type="term" value="F:DNA-directed RNA polymerase activity"/>
    <property type="evidence" value="ECO:0007669"/>
    <property type="project" value="InterPro"/>
</dbReference>
<protein>
    <submittedName>
        <fullName evidence="3">RNA polymerase subunit 6</fullName>
    </submittedName>
</protein>
<dbReference type="Pfam" id="PF01192">
    <property type="entry name" value="RNA_pol_Rpb6"/>
    <property type="match status" value="1"/>
</dbReference>
<dbReference type="GO" id="GO:0042797">
    <property type="term" value="P:tRNA transcription by RNA polymerase III"/>
    <property type="evidence" value="ECO:0007669"/>
    <property type="project" value="TreeGrafter"/>
</dbReference>
<gene>
    <name evidence="3" type="ORF">LCMAC103_00360</name>
</gene>
<evidence type="ECO:0000256" key="1">
    <source>
        <dbReference type="ARBA" id="ARBA00022478"/>
    </source>
</evidence>
<proteinExistence type="predicted"/>
<dbReference type="GO" id="GO:0006360">
    <property type="term" value="P:transcription by RNA polymerase I"/>
    <property type="evidence" value="ECO:0007669"/>
    <property type="project" value="TreeGrafter"/>
</dbReference>